<comment type="caution">
    <text evidence="3">The sequence shown here is derived from an EMBL/GenBank/DDBJ whole genome shotgun (WGS) entry which is preliminary data.</text>
</comment>
<feature type="transmembrane region" description="Helical" evidence="2">
    <location>
        <begin position="20"/>
        <end position="43"/>
    </location>
</feature>
<evidence type="ECO:0000256" key="1">
    <source>
        <dbReference type="SAM" id="MobiDB-lite"/>
    </source>
</evidence>
<dbReference type="EMBL" id="JASXSX010000001">
    <property type="protein sequence ID" value="MDT3767316.1"/>
    <property type="molecule type" value="Genomic_DNA"/>
</dbReference>
<accession>A0ABU3IBL7</accession>
<proteinExistence type="predicted"/>
<name>A0ABU3IBL7_9ACTO</name>
<keyword evidence="4" id="KW-1185">Reference proteome</keyword>
<feature type="compositionally biased region" description="Low complexity" evidence="1">
    <location>
        <begin position="145"/>
        <end position="159"/>
    </location>
</feature>
<keyword evidence="2" id="KW-0472">Membrane</keyword>
<keyword evidence="2" id="KW-0812">Transmembrane</keyword>
<feature type="region of interest" description="Disordered" evidence="1">
    <location>
        <begin position="129"/>
        <end position="190"/>
    </location>
</feature>
<gene>
    <name evidence="3" type="ORF">QS713_04450</name>
</gene>
<reference evidence="3 4" key="1">
    <citation type="submission" date="2023-06" db="EMBL/GenBank/DDBJ databases">
        <title>Draft genome sequence of Gleimia hominis type strain CCUG 57540T.</title>
        <authorList>
            <person name="Salva-Serra F."/>
            <person name="Cardew S."/>
            <person name="Jensie Markopoulos S."/>
            <person name="Ohlen M."/>
            <person name="Inganas E."/>
            <person name="Svensson-Stadler L."/>
            <person name="Moore E.R.B."/>
        </authorList>
    </citation>
    <scope>NUCLEOTIDE SEQUENCE [LARGE SCALE GENOMIC DNA]</scope>
    <source>
        <strain evidence="3 4">CCUG 57540</strain>
    </source>
</reference>
<keyword evidence="2" id="KW-1133">Transmembrane helix</keyword>
<evidence type="ECO:0000256" key="2">
    <source>
        <dbReference type="SAM" id="Phobius"/>
    </source>
</evidence>
<evidence type="ECO:0000313" key="4">
    <source>
        <dbReference type="Proteomes" id="UP001247542"/>
    </source>
</evidence>
<dbReference type="Proteomes" id="UP001247542">
    <property type="component" value="Unassembled WGS sequence"/>
</dbReference>
<organism evidence="3 4">
    <name type="scientific">Gleimia hominis</name>
    <dbReference type="NCBI Taxonomy" id="595468"/>
    <lineage>
        <taxon>Bacteria</taxon>
        <taxon>Bacillati</taxon>
        <taxon>Actinomycetota</taxon>
        <taxon>Actinomycetes</taxon>
        <taxon>Actinomycetales</taxon>
        <taxon>Actinomycetaceae</taxon>
        <taxon>Gleimia</taxon>
    </lineage>
</organism>
<dbReference type="RefSeq" id="WP_313272747.1">
    <property type="nucleotide sequence ID" value="NZ_JASXSX010000001.1"/>
</dbReference>
<evidence type="ECO:0000313" key="3">
    <source>
        <dbReference type="EMBL" id="MDT3767316.1"/>
    </source>
</evidence>
<protein>
    <submittedName>
        <fullName evidence="3">Pilus assembly protein</fullName>
    </submittedName>
</protein>
<sequence>MTPPLADKERAGAEAGSQVVSHVLVQTFVVLIVLTIMQIAFAVHVRNMSLDAASEGARRATFENATDKDAMERAQALLDKSVGADRGARVIISRAEEAYGTKITVRISARLPVLGPFGPDHMQTVEASSWLNPREPPGGRPGKKPPTATASTPSTSPSSNPEPPHPSTDTPTEQDPPGTERGSGTDGGGR</sequence>